<dbReference type="AlphaFoldDB" id="A0A2W5YZL5"/>
<accession>A0A934K516</accession>
<evidence type="ECO:0000313" key="4">
    <source>
        <dbReference type="Proteomes" id="UP000606991"/>
    </source>
</evidence>
<evidence type="ECO:0000313" key="3">
    <source>
        <dbReference type="Proteomes" id="UP000248724"/>
    </source>
</evidence>
<organism evidence="2 3">
    <name type="scientific">Candidatus Aeolococcus gillhamiae</name>
    <dbReference type="NCBI Taxonomy" id="3127015"/>
    <lineage>
        <taxon>Bacteria</taxon>
        <taxon>Bacillati</taxon>
        <taxon>Candidatus Dormiibacterota</taxon>
        <taxon>Candidatus Dormibacteria</taxon>
        <taxon>Candidatus Aeolococcales</taxon>
        <taxon>Candidatus Aeolococcaceae</taxon>
        <taxon>Candidatus Aeolococcus</taxon>
    </lineage>
</organism>
<dbReference type="EMBL" id="QHBU01000257">
    <property type="protein sequence ID" value="PZR78423.1"/>
    <property type="molecule type" value="Genomic_DNA"/>
</dbReference>
<dbReference type="SUPFAM" id="SSF55961">
    <property type="entry name" value="Bet v1-like"/>
    <property type="match status" value="1"/>
</dbReference>
<evidence type="ECO:0000313" key="2">
    <source>
        <dbReference type="EMBL" id="PZR78423.1"/>
    </source>
</evidence>
<accession>A0A2W5YZL5</accession>
<name>A0A2W5YZL5_9BACT</name>
<dbReference type="RefSeq" id="WP_337313367.1">
    <property type="nucleotide sequence ID" value="NZ_JAEKNS010000135.1"/>
</dbReference>
<reference evidence="1 4" key="3">
    <citation type="submission" date="2020-10" db="EMBL/GenBank/DDBJ databases">
        <title>Ca. Dormibacterota MAGs.</title>
        <authorList>
            <person name="Montgomery K."/>
        </authorList>
    </citation>
    <scope>NUCLEOTIDE SEQUENCE [LARGE SCALE GENOMIC DNA]</scope>
    <source>
        <strain evidence="1">SC8812_S17_18</strain>
    </source>
</reference>
<protein>
    <submittedName>
        <fullName evidence="2">Polyketide cyclase</fullName>
    </submittedName>
    <submittedName>
        <fullName evidence="1">SRPBCC family protein</fullName>
    </submittedName>
</protein>
<evidence type="ECO:0000313" key="1">
    <source>
        <dbReference type="EMBL" id="MBJ7595860.1"/>
    </source>
</evidence>
<dbReference type="Gene3D" id="3.30.530.20">
    <property type="match status" value="1"/>
</dbReference>
<reference evidence="2 3" key="1">
    <citation type="journal article" date="2017" name="Nature">
        <title>Atmospheric trace gases support primary production in Antarctic desert surface soil.</title>
        <authorList>
            <person name="Ji M."/>
            <person name="Greening C."/>
            <person name="Vanwonterghem I."/>
            <person name="Carere C.R."/>
            <person name="Bay S.K."/>
            <person name="Steen J.A."/>
            <person name="Montgomery K."/>
            <person name="Lines T."/>
            <person name="Beardall J."/>
            <person name="van Dorst J."/>
            <person name="Snape I."/>
            <person name="Stott M.B."/>
            <person name="Hugenholtz P."/>
            <person name="Ferrari B.C."/>
        </authorList>
    </citation>
    <scope>NUCLEOTIDE SEQUENCE [LARGE SCALE GENOMIC DNA]</scope>
    <source>
        <strain evidence="2">RRmetagenome_bin12</strain>
    </source>
</reference>
<dbReference type="InterPro" id="IPR019587">
    <property type="entry name" value="Polyketide_cyclase/dehydratase"/>
</dbReference>
<proteinExistence type="predicted"/>
<gene>
    <name evidence="2" type="ORF">DLM65_12985</name>
    <name evidence="1" type="ORF">JF886_13580</name>
</gene>
<reference evidence="2" key="2">
    <citation type="submission" date="2018-05" db="EMBL/GenBank/DDBJ databases">
        <authorList>
            <person name="Ferrari B."/>
        </authorList>
    </citation>
    <scope>NUCLEOTIDE SEQUENCE</scope>
    <source>
        <strain evidence="2">RRmetagenome_bin12</strain>
    </source>
</reference>
<comment type="caution">
    <text evidence="2">The sequence shown here is derived from an EMBL/GenBank/DDBJ whole genome shotgun (WGS) entry which is preliminary data.</text>
</comment>
<dbReference type="Pfam" id="PF10604">
    <property type="entry name" value="Polyketide_cyc2"/>
    <property type="match status" value="1"/>
</dbReference>
<sequence length="138" mass="14482">MWTYEHSVETQADADAVFALFSDVSRWPQWNSGVERMELDGPFAAGTGGTMTIPGGETMASKLIWVEEGHGFEDETAVPDAGVVVRVRHTLEAVDGGGTRITFHCAVDGPGAAEVGAMVTADFPEVMAALGALAEGAR</sequence>
<dbReference type="EMBL" id="JAEKNS010000135">
    <property type="protein sequence ID" value="MBJ7595860.1"/>
    <property type="molecule type" value="Genomic_DNA"/>
</dbReference>
<dbReference type="Proteomes" id="UP000248724">
    <property type="component" value="Unassembled WGS sequence"/>
</dbReference>
<dbReference type="Proteomes" id="UP000606991">
    <property type="component" value="Unassembled WGS sequence"/>
</dbReference>
<dbReference type="InterPro" id="IPR023393">
    <property type="entry name" value="START-like_dom_sf"/>
</dbReference>